<dbReference type="RefSeq" id="WP_136895199.1">
    <property type="nucleotide sequence ID" value="NZ_SWJE01000006.1"/>
</dbReference>
<dbReference type="Proteomes" id="UP000305539">
    <property type="component" value="Unassembled WGS sequence"/>
</dbReference>
<dbReference type="InterPro" id="IPR050535">
    <property type="entry name" value="DNA_Repair-Maintenance_Comp"/>
</dbReference>
<evidence type="ECO:0000313" key="2">
    <source>
        <dbReference type="EMBL" id="TKC88746.1"/>
    </source>
</evidence>
<dbReference type="PANTHER" id="PTHR30337">
    <property type="entry name" value="COMPONENT OF ATP-DEPENDENT DSDNA EXONUCLEASE"/>
    <property type="match status" value="1"/>
</dbReference>
<reference evidence="2 3" key="1">
    <citation type="submission" date="2019-04" db="EMBL/GenBank/DDBJ databases">
        <title>Trinickia sp. 7GSK02, isolated from subtropical forest soil.</title>
        <authorList>
            <person name="Gao Z.-H."/>
            <person name="Qiu L.-H."/>
        </authorList>
    </citation>
    <scope>NUCLEOTIDE SEQUENCE [LARGE SCALE GENOMIC DNA]</scope>
    <source>
        <strain evidence="2 3">7GSK02</strain>
    </source>
</reference>
<dbReference type="EMBL" id="SWJE01000006">
    <property type="protein sequence ID" value="TKC88746.1"/>
    <property type="molecule type" value="Genomic_DNA"/>
</dbReference>
<comment type="caution">
    <text evidence="2">The sequence shown here is derived from an EMBL/GenBank/DDBJ whole genome shotgun (WGS) entry which is preliminary data.</text>
</comment>
<dbReference type="PANTHER" id="PTHR30337:SF7">
    <property type="entry name" value="PHOSPHOESTERASE"/>
    <property type="match status" value="1"/>
</dbReference>
<name>A0A4U1I5X3_9BURK</name>
<dbReference type="SUPFAM" id="SSF56300">
    <property type="entry name" value="Metallo-dependent phosphatases"/>
    <property type="match status" value="1"/>
</dbReference>
<protein>
    <recommendedName>
        <fullName evidence="1">Calcineurin-like phosphoesterase domain-containing protein</fullName>
    </recommendedName>
</protein>
<evidence type="ECO:0000259" key="1">
    <source>
        <dbReference type="Pfam" id="PF00149"/>
    </source>
</evidence>
<gene>
    <name evidence="2" type="ORF">FAZ69_13420</name>
</gene>
<feature type="domain" description="Calcineurin-like phosphoesterase" evidence="1">
    <location>
        <begin position="1"/>
        <end position="65"/>
    </location>
</feature>
<dbReference type="AlphaFoldDB" id="A0A4U1I5X3"/>
<dbReference type="OrthoDB" id="9773856at2"/>
<evidence type="ECO:0000313" key="3">
    <source>
        <dbReference type="Proteomes" id="UP000305539"/>
    </source>
</evidence>
<keyword evidence="3" id="KW-1185">Reference proteome</keyword>
<dbReference type="InterPro" id="IPR004843">
    <property type="entry name" value="Calcineurin-like_PHP"/>
</dbReference>
<dbReference type="InterPro" id="IPR029052">
    <property type="entry name" value="Metallo-depent_PP-like"/>
</dbReference>
<organism evidence="2 3">
    <name type="scientific">Trinickia terrae</name>
    <dbReference type="NCBI Taxonomy" id="2571161"/>
    <lineage>
        <taxon>Bacteria</taxon>
        <taxon>Pseudomonadati</taxon>
        <taxon>Pseudomonadota</taxon>
        <taxon>Betaproteobacteria</taxon>
        <taxon>Burkholderiales</taxon>
        <taxon>Burkholderiaceae</taxon>
        <taxon>Trinickia</taxon>
    </lineage>
</organism>
<dbReference type="Pfam" id="PF00149">
    <property type="entry name" value="Metallophos"/>
    <property type="match status" value="1"/>
</dbReference>
<proteinExistence type="predicted"/>
<sequence length="111" mass="12363">MKFIHAADLHINSPLRGLDAYEGAPVDRSRGATRQAFVALVDLAIAQQVDLVVLAGDIYDGNWTDFRTGLFSRVQMVRLTRASGSSWGLNKVSVNSYHKPLGYIDRCFYMV</sequence>
<dbReference type="GO" id="GO:0016787">
    <property type="term" value="F:hydrolase activity"/>
    <property type="evidence" value="ECO:0007669"/>
    <property type="project" value="InterPro"/>
</dbReference>
<dbReference type="Gene3D" id="3.60.21.10">
    <property type="match status" value="1"/>
</dbReference>
<accession>A0A4U1I5X3</accession>